<sequence length="197" mass="20708">MNRSRRLILGISGASGAVIALELLRLARSLGIETFVTVTKGAELTIQHELGDEARGEIRGLATGEYAMAELGAPIASGSYPMGAMIVAPCSMRSLAAIAYGTGEGLLARAADVTLKERRRLVLLAREAPLHEGHLEAMLKVTRMGAIVLPPVPPFYAGLSSLEDMTRQIAARALATAGFDPGDSLRPWQGLTGSATD</sequence>
<evidence type="ECO:0000259" key="6">
    <source>
        <dbReference type="Pfam" id="PF02441"/>
    </source>
</evidence>
<dbReference type="RefSeq" id="WP_248150498.1">
    <property type="nucleotide sequence ID" value="NZ_JALNMJ010000001.1"/>
</dbReference>
<evidence type="ECO:0000313" key="7">
    <source>
        <dbReference type="EMBL" id="MCK7611121.1"/>
    </source>
</evidence>
<keyword evidence="3 5" id="KW-0288">FMN</keyword>
<dbReference type="Proteomes" id="UP001431221">
    <property type="component" value="Unassembled WGS sequence"/>
</dbReference>
<dbReference type="EC" id="2.5.1.129" evidence="5"/>
<dbReference type="InterPro" id="IPR036551">
    <property type="entry name" value="Flavin_trans-like"/>
</dbReference>
<evidence type="ECO:0000256" key="5">
    <source>
        <dbReference type="HAMAP-Rule" id="MF_01984"/>
    </source>
</evidence>
<feature type="binding site" evidence="5">
    <location>
        <position position="126"/>
    </location>
    <ligand>
        <name>FMN</name>
        <dbReference type="ChEBI" id="CHEBI:58210"/>
    </ligand>
</feature>
<evidence type="ECO:0000313" key="8">
    <source>
        <dbReference type="Proteomes" id="UP001431221"/>
    </source>
</evidence>
<dbReference type="Pfam" id="PF02441">
    <property type="entry name" value="Flavoprotein"/>
    <property type="match status" value="1"/>
</dbReference>
<feature type="domain" description="Flavoprotein" evidence="6">
    <location>
        <begin position="6"/>
        <end position="168"/>
    </location>
</feature>
<proteinExistence type="inferred from homology"/>
<feature type="binding site" evidence="5">
    <location>
        <begin position="13"/>
        <end position="15"/>
    </location>
    <ligand>
        <name>FMN</name>
        <dbReference type="ChEBI" id="CHEBI:58210"/>
    </ligand>
</feature>
<evidence type="ECO:0000256" key="1">
    <source>
        <dbReference type="ARBA" id="ARBA00022602"/>
    </source>
</evidence>
<comment type="catalytic activity">
    <reaction evidence="5">
        <text>dimethylallyl phosphate + FMNH2 = prenylated FMNH2 + phosphate</text>
        <dbReference type="Rhea" id="RHEA:37743"/>
        <dbReference type="ChEBI" id="CHEBI:43474"/>
        <dbReference type="ChEBI" id="CHEBI:57618"/>
        <dbReference type="ChEBI" id="CHEBI:87467"/>
        <dbReference type="ChEBI" id="CHEBI:88052"/>
        <dbReference type="EC" id="2.5.1.129"/>
    </reaction>
</comment>
<keyword evidence="4 5" id="KW-0808">Transferase</keyword>
<dbReference type="Gene3D" id="3.40.50.1950">
    <property type="entry name" value="Flavin prenyltransferase-like"/>
    <property type="match status" value="1"/>
</dbReference>
<feature type="binding site" evidence="5">
    <location>
        <begin position="91"/>
        <end position="94"/>
    </location>
    <ligand>
        <name>FMN</name>
        <dbReference type="ChEBI" id="CHEBI:58210"/>
    </ligand>
</feature>
<dbReference type="SUPFAM" id="SSF52507">
    <property type="entry name" value="Homo-oligomeric flavin-containing Cys decarboxylases, HFCD"/>
    <property type="match status" value="1"/>
</dbReference>
<feature type="binding site" evidence="5">
    <location>
        <position position="39"/>
    </location>
    <ligand>
        <name>FMN</name>
        <dbReference type="ChEBI" id="CHEBI:58210"/>
    </ligand>
</feature>
<dbReference type="NCBIfam" id="NF004685">
    <property type="entry name" value="PRK06029.1"/>
    <property type="match status" value="1"/>
</dbReference>
<comment type="caution">
    <text evidence="5">Lacks conserved residue(s) required for the propagation of feature annotation.</text>
</comment>
<keyword evidence="8" id="KW-1185">Reference proteome</keyword>
<feature type="binding site" evidence="5">
    <location>
        <position position="172"/>
    </location>
    <ligand>
        <name>dimethylallyl phosphate</name>
        <dbReference type="ChEBI" id="CHEBI:88052"/>
    </ligand>
</feature>
<comment type="caution">
    <text evidence="7">The sequence shown here is derived from an EMBL/GenBank/DDBJ whole genome shotgun (WGS) entry which is preliminary data.</text>
</comment>
<feature type="binding site" evidence="5">
    <location>
        <position position="156"/>
    </location>
    <ligand>
        <name>dimethylallyl phosphate</name>
        <dbReference type="ChEBI" id="CHEBI:88052"/>
    </ligand>
</feature>
<keyword evidence="1 5" id="KW-0637">Prenyltransferase</keyword>
<gene>
    <name evidence="5" type="primary">ubiX</name>
    <name evidence="7" type="ORF">M0H32_03015</name>
</gene>
<protein>
    <recommendedName>
        <fullName evidence="5">Flavin prenyltransferase UbiX</fullName>
        <ecNumber evidence="5">2.5.1.129</ecNumber>
    </recommendedName>
</protein>
<dbReference type="HAMAP" id="MF_01984">
    <property type="entry name" value="ubiX_pad"/>
    <property type="match status" value="1"/>
</dbReference>
<evidence type="ECO:0000256" key="4">
    <source>
        <dbReference type="ARBA" id="ARBA00022679"/>
    </source>
</evidence>
<evidence type="ECO:0000256" key="2">
    <source>
        <dbReference type="ARBA" id="ARBA00022630"/>
    </source>
</evidence>
<comment type="function">
    <text evidence="5">Flavin prenyltransferase that catalyzes the synthesis of the prenylated FMN cofactor (prenyl-FMN) for 4-hydroxy-3-polyprenylbenzoic acid decarboxylase UbiD. The prenyltransferase is metal-independent and links a dimethylallyl moiety from dimethylallyl monophosphate (DMAP) to the flavin N5 and C6 atoms of FMN.</text>
</comment>
<dbReference type="GO" id="GO:0106141">
    <property type="term" value="F:flavin prenyltransferase activity"/>
    <property type="evidence" value="ECO:0007669"/>
    <property type="project" value="UniProtKB-EC"/>
</dbReference>
<comment type="similarity">
    <text evidence="5">Belongs to the UbiX/PAD1 family.</text>
</comment>
<organism evidence="7 8">
    <name type="scientific">Roseibium sediminicola</name>
    <dbReference type="NCBI Taxonomy" id="2933272"/>
    <lineage>
        <taxon>Bacteria</taxon>
        <taxon>Pseudomonadati</taxon>
        <taxon>Pseudomonadota</taxon>
        <taxon>Alphaproteobacteria</taxon>
        <taxon>Hyphomicrobiales</taxon>
        <taxon>Stappiaceae</taxon>
        <taxon>Roseibium</taxon>
    </lineage>
</organism>
<dbReference type="InterPro" id="IPR003382">
    <property type="entry name" value="Flavoprotein"/>
</dbReference>
<name>A0ABT0GNX4_9HYPH</name>
<keyword evidence="2 5" id="KW-0285">Flavoprotein</keyword>
<reference evidence="7" key="1">
    <citation type="submission" date="2022-04" db="EMBL/GenBank/DDBJ databases">
        <title>Roseibium sp. CAU 1639 isolated from mud.</title>
        <authorList>
            <person name="Kim W."/>
        </authorList>
    </citation>
    <scope>NUCLEOTIDE SEQUENCE</scope>
    <source>
        <strain evidence="7">CAU 1639</strain>
    </source>
</reference>
<dbReference type="EMBL" id="JALNMJ010000001">
    <property type="protein sequence ID" value="MCK7611121.1"/>
    <property type="molecule type" value="Genomic_DNA"/>
</dbReference>
<dbReference type="NCBIfam" id="TIGR00421">
    <property type="entry name" value="ubiX_pad"/>
    <property type="match status" value="1"/>
</dbReference>
<dbReference type="InterPro" id="IPR004507">
    <property type="entry name" value="UbiX-like"/>
</dbReference>
<evidence type="ECO:0000256" key="3">
    <source>
        <dbReference type="ARBA" id="ARBA00022643"/>
    </source>
</evidence>
<accession>A0ABT0GNX4</accession>